<protein>
    <submittedName>
        <fullName evidence="2">Uncharacterized protein</fullName>
    </submittedName>
</protein>
<comment type="caution">
    <text evidence="2">The sequence shown here is derived from an EMBL/GenBank/DDBJ whole genome shotgun (WGS) entry which is preliminary data.</text>
</comment>
<evidence type="ECO:0000313" key="2">
    <source>
        <dbReference type="EMBL" id="KAG8233905.1"/>
    </source>
</evidence>
<evidence type="ECO:0000256" key="1">
    <source>
        <dbReference type="SAM" id="MobiDB-lite"/>
    </source>
</evidence>
<evidence type="ECO:0000313" key="3">
    <source>
        <dbReference type="Proteomes" id="UP000792457"/>
    </source>
</evidence>
<dbReference type="EMBL" id="KZ308752">
    <property type="protein sequence ID" value="KAG8233905.1"/>
    <property type="molecule type" value="Genomic_DNA"/>
</dbReference>
<accession>A0A8K0KFG7</accession>
<feature type="compositionally biased region" description="Basic and acidic residues" evidence="1">
    <location>
        <begin position="77"/>
        <end position="91"/>
    </location>
</feature>
<sequence length="145" mass="16818">MRNQSMWIRFLETDDNQVGMPHQSFVNVDGPIRSGFLFLMQLAWESRFRLPFLLFVGLMVLDVRMQLEIDIDGGIVNERRQRDNPPERRGGDGNGDIDIGDSEDEEYEVDEEDDVDDYETGDEDFSSHSDEYEVGPEDEIIFVSF</sequence>
<reference evidence="2" key="1">
    <citation type="submission" date="2013-04" db="EMBL/GenBank/DDBJ databases">
        <authorList>
            <person name="Qu J."/>
            <person name="Murali S.C."/>
            <person name="Bandaranaike D."/>
            <person name="Bellair M."/>
            <person name="Blankenburg K."/>
            <person name="Chao H."/>
            <person name="Dinh H."/>
            <person name="Doddapaneni H."/>
            <person name="Downs B."/>
            <person name="Dugan-Rocha S."/>
            <person name="Elkadiri S."/>
            <person name="Gnanaolivu R.D."/>
            <person name="Hernandez B."/>
            <person name="Javaid M."/>
            <person name="Jayaseelan J.C."/>
            <person name="Lee S."/>
            <person name="Li M."/>
            <person name="Ming W."/>
            <person name="Munidasa M."/>
            <person name="Muniz J."/>
            <person name="Nguyen L."/>
            <person name="Ongeri F."/>
            <person name="Osuji N."/>
            <person name="Pu L.-L."/>
            <person name="Puazo M."/>
            <person name="Qu C."/>
            <person name="Quiroz J."/>
            <person name="Raj R."/>
            <person name="Weissenberger G."/>
            <person name="Xin Y."/>
            <person name="Zou X."/>
            <person name="Han Y."/>
            <person name="Richards S."/>
            <person name="Worley K."/>
            <person name="Muzny D."/>
            <person name="Gibbs R."/>
        </authorList>
    </citation>
    <scope>NUCLEOTIDE SEQUENCE</scope>
    <source>
        <strain evidence="2">Sampled in the wild</strain>
    </source>
</reference>
<name>A0A8K0KFG7_LADFU</name>
<proteinExistence type="predicted"/>
<reference evidence="2" key="2">
    <citation type="submission" date="2017-10" db="EMBL/GenBank/DDBJ databases">
        <title>Ladona fulva Genome sequencing and assembly.</title>
        <authorList>
            <person name="Murali S."/>
            <person name="Richards S."/>
            <person name="Bandaranaike D."/>
            <person name="Bellair M."/>
            <person name="Blankenburg K."/>
            <person name="Chao H."/>
            <person name="Dinh H."/>
            <person name="Doddapaneni H."/>
            <person name="Dugan-Rocha S."/>
            <person name="Elkadiri S."/>
            <person name="Gnanaolivu R."/>
            <person name="Hernandez B."/>
            <person name="Skinner E."/>
            <person name="Javaid M."/>
            <person name="Lee S."/>
            <person name="Li M."/>
            <person name="Ming W."/>
            <person name="Munidasa M."/>
            <person name="Muniz J."/>
            <person name="Nguyen L."/>
            <person name="Hughes D."/>
            <person name="Osuji N."/>
            <person name="Pu L.-L."/>
            <person name="Puazo M."/>
            <person name="Qu C."/>
            <person name="Quiroz J."/>
            <person name="Raj R."/>
            <person name="Weissenberger G."/>
            <person name="Xin Y."/>
            <person name="Zou X."/>
            <person name="Han Y."/>
            <person name="Worley K."/>
            <person name="Muzny D."/>
            <person name="Gibbs R."/>
        </authorList>
    </citation>
    <scope>NUCLEOTIDE SEQUENCE</scope>
    <source>
        <strain evidence="2">Sampled in the wild</strain>
    </source>
</reference>
<feature type="compositionally biased region" description="Acidic residues" evidence="1">
    <location>
        <begin position="98"/>
        <end position="124"/>
    </location>
</feature>
<organism evidence="2 3">
    <name type="scientific">Ladona fulva</name>
    <name type="common">Scarce chaser dragonfly</name>
    <name type="synonym">Libellula fulva</name>
    <dbReference type="NCBI Taxonomy" id="123851"/>
    <lineage>
        <taxon>Eukaryota</taxon>
        <taxon>Metazoa</taxon>
        <taxon>Ecdysozoa</taxon>
        <taxon>Arthropoda</taxon>
        <taxon>Hexapoda</taxon>
        <taxon>Insecta</taxon>
        <taxon>Pterygota</taxon>
        <taxon>Palaeoptera</taxon>
        <taxon>Odonata</taxon>
        <taxon>Epiprocta</taxon>
        <taxon>Anisoptera</taxon>
        <taxon>Libelluloidea</taxon>
        <taxon>Libellulidae</taxon>
        <taxon>Ladona</taxon>
    </lineage>
</organism>
<gene>
    <name evidence="2" type="ORF">J437_LFUL005233</name>
</gene>
<keyword evidence="3" id="KW-1185">Reference proteome</keyword>
<feature type="region of interest" description="Disordered" evidence="1">
    <location>
        <begin position="74"/>
        <end position="133"/>
    </location>
</feature>
<dbReference type="Proteomes" id="UP000792457">
    <property type="component" value="Unassembled WGS sequence"/>
</dbReference>
<dbReference type="AlphaFoldDB" id="A0A8K0KFG7"/>
<dbReference type="OrthoDB" id="6626870at2759"/>